<dbReference type="Pfam" id="PF00651">
    <property type="entry name" value="BTB"/>
    <property type="match status" value="1"/>
</dbReference>
<comment type="caution">
    <text evidence="2">The sequence shown here is derived from an EMBL/GenBank/DDBJ whole genome shotgun (WGS) entry which is preliminary data.</text>
</comment>
<dbReference type="SUPFAM" id="SSF54695">
    <property type="entry name" value="POZ domain"/>
    <property type="match status" value="1"/>
</dbReference>
<dbReference type="InterPro" id="IPR011333">
    <property type="entry name" value="SKP1/BTB/POZ_sf"/>
</dbReference>
<evidence type="ECO:0000313" key="2">
    <source>
        <dbReference type="EMBL" id="KAK5700102.1"/>
    </source>
</evidence>
<evidence type="ECO:0000313" key="3">
    <source>
        <dbReference type="Proteomes" id="UP001310594"/>
    </source>
</evidence>
<dbReference type="CDD" id="cd18186">
    <property type="entry name" value="BTB_POZ_ZBTB_KLHL-like"/>
    <property type="match status" value="1"/>
</dbReference>
<dbReference type="AlphaFoldDB" id="A0AAN7ZU51"/>
<dbReference type="InterPro" id="IPR000210">
    <property type="entry name" value="BTB/POZ_dom"/>
</dbReference>
<reference evidence="2" key="1">
    <citation type="submission" date="2023-08" db="EMBL/GenBank/DDBJ databases">
        <title>Black Yeasts Isolated from many extreme environments.</title>
        <authorList>
            <person name="Coleine C."/>
            <person name="Stajich J.E."/>
            <person name="Selbmann L."/>
        </authorList>
    </citation>
    <scope>NUCLEOTIDE SEQUENCE</scope>
    <source>
        <strain evidence="2">CCFEE 5810</strain>
    </source>
</reference>
<dbReference type="PANTHER" id="PTHR47843">
    <property type="entry name" value="BTB DOMAIN-CONTAINING PROTEIN-RELATED"/>
    <property type="match status" value="1"/>
</dbReference>
<dbReference type="Gene3D" id="3.30.710.10">
    <property type="entry name" value="Potassium Channel Kv1.1, Chain A"/>
    <property type="match status" value="1"/>
</dbReference>
<evidence type="ECO:0000259" key="1">
    <source>
        <dbReference type="PROSITE" id="PS50097"/>
    </source>
</evidence>
<name>A0AAN7ZU51_9PEZI</name>
<organism evidence="2 3">
    <name type="scientific">Elasticomyces elasticus</name>
    <dbReference type="NCBI Taxonomy" id="574655"/>
    <lineage>
        <taxon>Eukaryota</taxon>
        <taxon>Fungi</taxon>
        <taxon>Dikarya</taxon>
        <taxon>Ascomycota</taxon>
        <taxon>Pezizomycotina</taxon>
        <taxon>Dothideomycetes</taxon>
        <taxon>Dothideomycetidae</taxon>
        <taxon>Mycosphaerellales</taxon>
        <taxon>Teratosphaeriaceae</taxon>
        <taxon>Elasticomyces</taxon>
    </lineage>
</organism>
<feature type="domain" description="BTB" evidence="1">
    <location>
        <begin position="18"/>
        <end position="87"/>
    </location>
</feature>
<gene>
    <name evidence="2" type="ORF">LTR97_006237</name>
</gene>
<dbReference type="Proteomes" id="UP001310594">
    <property type="component" value="Unassembled WGS sequence"/>
</dbReference>
<dbReference type="PANTHER" id="PTHR47843:SF2">
    <property type="entry name" value="BTB DOMAIN-CONTAINING PROTEIN"/>
    <property type="match status" value="1"/>
</dbReference>
<dbReference type="EMBL" id="JAVRQU010000008">
    <property type="protein sequence ID" value="KAK5700102.1"/>
    <property type="molecule type" value="Genomic_DNA"/>
</dbReference>
<accession>A0AAN7ZU51</accession>
<proteinExistence type="predicted"/>
<protein>
    <recommendedName>
        <fullName evidence="1">BTB domain-containing protein</fullName>
    </recommendedName>
</protein>
<sequence>MTADPRGQPSEAPYVLGPLVQLVVGPKAYSVSVHESVLRPRSAFFDAALNKCWKEGREKKVTLPEEELRIVTLYVQQLYTGKIHVKKTTTREGLGRSDNLPEFLVLAELYLFGERVQDSIFKDTVTNAFAARILEPLGPDYSFPVTSALDILYKGTHDSSPIRRFMVDMYVRFGCEWWITCSPDDHNKDFLVEVSRALLKGRRTGVVWCSSSGKSMPKLVDFDMSVYHEKKDVK</sequence>
<dbReference type="PROSITE" id="PS50097">
    <property type="entry name" value="BTB"/>
    <property type="match status" value="1"/>
</dbReference>